<accession>A0ACB8IKH7</accession>
<keyword evidence="2" id="KW-1185">Reference proteome</keyword>
<evidence type="ECO:0000313" key="2">
    <source>
        <dbReference type="Proteomes" id="UP000829398"/>
    </source>
</evidence>
<proteinExistence type="predicted"/>
<evidence type="ECO:0000313" key="1">
    <source>
        <dbReference type="EMBL" id="KAH9697411.1"/>
    </source>
</evidence>
<reference evidence="2" key="1">
    <citation type="journal article" date="2023" name="Hortic. Res.">
        <title>A chromosome-level phased genome enabling allele-level studies in sweet orange: a case study on citrus Huanglongbing tolerance.</title>
        <authorList>
            <person name="Wu B."/>
            <person name="Yu Q."/>
            <person name="Deng Z."/>
            <person name="Duan Y."/>
            <person name="Luo F."/>
            <person name="Gmitter F. Jr."/>
        </authorList>
    </citation>
    <scope>NUCLEOTIDE SEQUENCE [LARGE SCALE GENOMIC DNA]</scope>
    <source>
        <strain evidence="2">cv. Valencia</strain>
    </source>
</reference>
<dbReference type="Proteomes" id="UP000829398">
    <property type="component" value="Chromosome 8"/>
</dbReference>
<dbReference type="EMBL" id="CM039177">
    <property type="protein sequence ID" value="KAH9697411.1"/>
    <property type="molecule type" value="Genomic_DNA"/>
</dbReference>
<comment type="caution">
    <text evidence="1">The sequence shown here is derived from an EMBL/GenBank/DDBJ whole genome shotgun (WGS) entry which is preliminary data.</text>
</comment>
<protein>
    <submittedName>
        <fullName evidence="1">Uncharacterized protein</fullName>
    </submittedName>
</protein>
<sequence length="287" mass="32722">MINQSFARMDADIIKSILLPRTPQEDEIIWHYDRKGLYSVKSGYQLALKIKFPEPPTSSVGASQKEIKIFVWKAAKNFLPTAENLWRRKILQEPICAICKEGREDVFRALIEYKLARKIWRCTDLEDAVQTIRRDDMLSTMHSLMRKGAKSEIDYVASIWRATWHARNKLLFEGKKPDPRETVAKAKAIVVTYQAMQFKEQESPRSIKEKKVQRWNPPPSSKLKINVDAAVHAESQMAGLGAVIRNSQGQVVVAAVKSINFQGDVSIAEAKLSNGGWRWPEKLASQM</sequence>
<organism evidence="1 2">
    <name type="scientific">Citrus sinensis</name>
    <name type="common">Sweet orange</name>
    <name type="synonym">Citrus aurantium var. sinensis</name>
    <dbReference type="NCBI Taxonomy" id="2711"/>
    <lineage>
        <taxon>Eukaryota</taxon>
        <taxon>Viridiplantae</taxon>
        <taxon>Streptophyta</taxon>
        <taxon>Embryophyta</taxon>
        <taxon>Tracheophyta</taxon>
        <taxon>Spermatophyta</taxon>
        <taxon>Magnoliopsida</taxon>
        <taxon>eudicotyledons</taxon>
        <taxon>Gunneridae</taxon>
        <taxon>Pentapetalae</taxon>
        <taxon>rosids</taxon>
        <taxon>malvids</taxon>
        <taxon>Sapindales</taxon>
        <taxon>Rutaceae</taxon>
        <taxon>Aurantioideae</taxon>
        <taxon>Citrus</taxon>
    </lineage>
</organism>
<gene>
    <name evidence="1" type="ORF">KPL71_023597</name>
</gene>
<name>A0ACB8IKH7_CITSI</name>